<dbReference type="InterPro" id="IPR031304">
    <property type="entry name" value="SLT_2"/>
</dbReference>
<dbReference type="InterPro" id="IPR043426">
    <property type="entry name" value="MltB-like"/>
</dbReference>
<dbReference type="Pfam" id="PF13406">
    <property type="entry name" value="SLT_2"/>
    <property type="match status" value="1"/>
</dbReference>
<dbReference type="InterPro" id="IPR023346">
    <property type="entry name" value="Lysozyme-like_dom_sf"/>
</dbReference>
<proteinExistence type="predicted"/>
<dbReference type="Gene3D" id="1.10.530.10">
    <property type="match status" value="1"/>
</dbReference>
<sequence>MTRSHLFTALAVVAVLLLTGGAGWVAVRLGAVETGTAAQEPPADDGFGEGPPSAAPVQQTVAPLRRVVPPDVLAVVAAGVRPDQIAQIKRIKKVRDVIVVDGGAVRLQGRQVNVFAVDPSEFRSWTPPLTARNQELWTALAADRFVTSPAIAQSLGLQAGAQYPIVARSSPAVTLGGTAALGVPAVDVLVSKVTGERLGLIPRVAVMVNAPGLKAAALTEKLRDGLGSRAKVINLHAGGAQRTSGNYLDLYKQGATRCPGLSWTVLAAIGQVESDHNRNPGVSSAGAMGPMQFMPATWKSYGIDGDGDGKADIMNPYDAIPSAAKYLCAAGAPGDLQKAVFAYNHAQWYVDKVLGLAAAYARQFT</sequence>
<protein>
    <recommendedName>
        <fullName evidence="1">Transglycosylase SLT domain-containing protein</fullName>
    </recommendedName>
</protein>
<keyword evidence="3" id="KW-1185">Reference proteome</keyword>
<evidence type="ECO:0000313" key="3">
    <source>
        <dbReference type="Proteomes" id="UP001501237"/>
    </source>
</evidence>
<name>A0ABP6QCM1_9ACTN</name>
<comment type="caution">
    <text evidence="2">The sequence shown here is derived from an EMBL/GenBank/DDBJ whole genome shotgun (WGS) entry which is preliminary data.</text>
</comment>
<organism evidence="2 3">
    <name type="scientific">Actinocorallia longicatena</name>
    <dbReference type="NCBI Taxonomy" id="111803"/>
    <lineage>
        <taxon>Bacteria</taxon>
        <taxon>Bacillati</taxon>
        <taxon>Actinomycetota</taxon>
        <taxon>Actinomycetes</taxon>
        <taxon>Streptosporangiales</taxon>
        <taxon>Thermomonosporaceae</taxon>
        <taxon>Actinocorallia</taxon>
    </lineage>
</organism>
<dbReference type="PANTHER" id="PTHR30163:SF8">
    <property type="entry name" value="LYTIC MUREIN TRANSGLYCOSYLASE"/>
    <property type="match status" value="1"/>
</dbReference>
<dbReference type="SUPFAM" id="SSF53955">
    <property type="entry name" value="Lysozyme-like"/>
    <property type="match status" value="1"/>
</dbReference>
<gene>
    <name evidence="2" type="ORF">GCM10010468_41220</name>
</gene>
<dbReference type="EMBL" id="BAAAUV010000009">
    <property type="protein sequence ID" value="GAA3218015.1"/>
    <property type="molecule type" value="Genomic_DNA"/>
</dbReference>
<reference evidence="3" key="1">
    <citation type="journal article" date="2019" name="Int. J. Syst. Evol. Microbiol.">
        <title>The Global Catalogue of Microorganisms (GCM) 10K type strain sequencing project: providing services to taxonomists for standard genome sequencing and annotation.</title>
        <authorList>
            <consortium name="The Broad Institute Genomics Platform"/>
            <consortium name="The Broad Institute Genome Sequencing Center for Infectious Disease"/>
            <person name="Wu L."/>
            <person name="Ma J."/>
        </authorList>
    </citation>
    <scope>NUCLEOTIDE SEQUENCE [LARGE SCALE GENOMIC DNA]</scope>
    <source>
        <strain evidence="3">JCM 9377</strain>
    </source>
</reference>
<dbReference type="Proteomes" id="UP001501237">
    <property type="component" value="Unassembled WGS sequence"/>
</dbReference>
<dbReference type="PANTHER" id="PTHR30163">
    <property type="entry name" value="MEMBRANE-BOUND LYTIC MUREIN TRANSGLYCOSYLASE B"/>
    <property type="match status" value="1"/>
</dbReference>
<dbReference type="RefSeq" id="WP_344830678.1">
    <property type="nucleotide sequence ID" value="NZ_BAAAUV010000009.1"/>
</dbReference>
<evidence type="ECO:0000259" key="1">
    <source>
        <dbReference type="Pfam" id="PF13406"/>
    </source>
</evidence>
<feature type="domain" description="Transglycosylase SLT" evidence="1">
    <location>
        <begin position="282"/>
        <end position="331"/>
    </location>
</feature>
<evidence type="ECO:0000313" key="2">
    <source>
        <dbReference type="EMBL" id="GAA3218015.1"/>
    </source>
</evidence>
<accession>A0ABP6QCM1</accession>
<dbReference type="CDD" id="cd13399">
    <property type="entry name" value="Slt35-like"/>
    <property type="match status" value="1"/>
</dbReference>